<gene>
    <name evidence="2" type="ORF">EUTSA_v10002957mg</name>
</gene>
<dbReference type="Pfam" id="PF07734">
    <property type="entry name" value="FBA_1"/>
    <property type="match status" value="1"/>
</dbReference>
<dbReference type="InterPro" id="IPR050796">
    <property type="entry name" value="SCF_F-box_component"/>
</dbReference>
<organism evidence="2 3">
    <name type="scientific">Eutrema salsugineum</name>
    <name type="common">Saltwater cress</name>
    <name type="synonym">Sisymbrium salsugineum</name>
    <dbReference type="NCBI Taxonomy" id="72664"/>
    <lineage>
        <taxon>Eukaryota</taxon>
        <taxon>Viridiplantae</taxon>
        <taxon>Streptophyta</taxon>
        <taxon>Embryophyta</taxon>
        <taxon>Tracheophyta</taxon>
        <taxon>Spermatophyta</taxon>
        <taxon>Magnoliopsida</taxon>
        <taxon>eudicotyledons</taxon>
        <taxon>Gunneridae</taxon>
        <taxon>Pentapetalae</taxon>
        <taxon>rosids</taxon>
        <taxon>malvids</taxon>
        <taxon>Brassicales</taxon>
        <taxon>Brassicaceae</taxon>
        <taxon>Eutremeae</taxon>
        <taxon>Eutrema</taxon>
    </lineage>
</organism>
<dbReference type="Gramene" id="ESQ37164">
    <property type="protein sequence ID" value="ESQ37164"/>
    <property type="gene ID" value="EUTSA_v10002957mg"/>
</dbReference>
<dbReference type="OMA" id="ETRWIPY"/>
<name>V4L0M4_EUTSA</name>
<dbReference type="SMART" id="SM00256">
    <property type="entry name" value="FBOX"/>
    <property type="match status" value="1"/>
</dbReference>
<dbReference type="PANTHER" id="PTHR31672">
    <property type="entry name" value="BNACNNG10540D PROTEIN"/>
    <property type="match status" value="1"/>
</dbReference>
<dbReference type="InterPro" id="IPR006527">
    <property type="entry name" value="F-box-assoc_dom_typ1"/>
</dbReference>
<dbReference type="Proteomes" id="UP000030689">
    <property type="component" value="Unassembled WGS sequence"/>
</dbReference>
<feature type="domain" description="F-box" evidence="1">
    <location>
        <begin position="1"/>
        <end position="45"/>
    </location>
</feature>
<dbReference type="CDD" id="cd22157">
    <property type="entry name" value="F-box_AtFBW1-like"/>
    <property type="match status" value="1"/>
</dbReference>
<proteinExistence type="predicted"/>
<evidence type="ECO:0000313" key="2">
    <source>
        <dbReference type="EMBL" id="ESQ37164.1"/>
    </source>
</evidence>
<dbReference type="Pfam" id="PF00646">
    <property type="entry name" value="F-box"/>
    <property type="match status" value="1"/>
</dbReference>
<evidence type="ECO:0000313" key="3">
    <source>
        <dbReference type="Proteomes" id="UP000030689"/>
    </source>
</evidence>
<dbReference type="Gene3D" id="1.20.1280.50">
    <property type="match status" value="1"/>
</dbReference>
<evidence type="ECO:0000259" key="1">
    <source>
        <dbReference type="PROSITE" id="PS50181"/>
    </source>
</evidence>
<protein>
    <recommendedName>
        <fullName evidence="1">F-box domain-containing protein</fullName>
    </recommendedName>
</protein>
<accession>V4L0M4</accession>
<dbReference type="EMBL" id="KI517609">
    <property type="protein sequence ID" value="ESQ37164.1"/>
    <property type="molecule type" value="Genomic_DNA"/>
</dbReference>
<dbReference type="PROSITE" id="PS50181">
    <property type="entry name" value="FBOX"/>
    <property type="match status" value="1"/>
</dbReference>
<dbReference type="SUPFAM" id="SSF81383">
    <property type="entry name" value="F-box domain"/>
    <property type="match status" value="1"/>
</dbReference>
<sequence length="344" mass="40252">MISDLPLNLESTILSRVPANSLSKLRSTCKRWYALFKDPRFIKNWGTQVILKKDYGVYSGSVSLHGIHNSIDPSFEVTYSWLWNPCTGQTRSIRSNNRLYSMVHTYFLGYENKNRSCGGYKILSIGIYLVEQKRPRIEIYEFNSDSWRALDDVKGDWTVLTYWCNLSYGVSLKGNTYWLKNYHYVSSIVMFDFTTERLGHISLPFHNVLLGEMTPVLSVVREEKLALLRFDRKSSEMKIWVSNMKIDEPKNLSWSYFLVVDFDKLMIQDMTKMVSFLVDEENKMVVYCDECIGNAYDQEIIRIYIAGENMHKEVYKETKKRSLPYDRPLLLSYVPSLVHIDLAT</sequence>
<keyword evidence="3" id="KW-1185">Reference proteome</keyword>
<dbReference type="KEGG" id="eus:EUTSA_v10002957mg"/>
<dbReference type="NCBIfam" id="TIGR01640">
    <property type="entry name" value="F_box_assoc_1"/>
    <property type="match status" value="1"/>
</dbReference>
<dbReference type="STRING" id="72664.V4L0M4"/>
<reference evidence="2 3" key="1">
    <citation type="journal article" date="2013" name="Front. Plant Sci.">
        <title>The Reference Genome of the Halophytic Plant Eutrema salsugineum.</title>
        <authorList>
            <person name="Yang R."/>
            <person name="Jarvis D.E."/>
            <person name="Chen H."/>
            <person name="Beilstein M.A."/>
            <person name="Grimwood J."/>
            <person name="Jenkins J."/>
            <person name="Shu S."/>
            <person name="Prochnik S."/>
            <person name="Xin M."/>
            <person name="Ma C."/>
            <person name="Schmutz J."/>
            <person name="Wing R.A."/>
            <person name="Mitchell-Olds T."/>
            <person name="Schumaker K.S."/>
            <person name="Wang X."/>
        </authorList>
    </citation>
    <scope>NUCLEOTIDE SEQUENCE [LARGE SCALE GENOMIC DNA]</scope>
</reference>
<dbReference type="PANTHER" id="PTHR31672:SF13">
    <property type="entry name" value="F-BOX PROTEIN CPR30-LIKE"/>
    <property type="match status" value="1"/>
</dbReference>
<dbReference type="AlphaFoldDB" id="V4L0M4"/>
<dbReference type="InterPro" id="IPR036047">
    <property type="entry name" value="F-box-like_dom_sf"/>
</dbReference>
<dbReference type="InterPro" id="IPR017451">
    <property type="entry name" value="F-box-assoc_interact_dom"/>
</dbReference>
<dbReference type="InterPro" id="IPR001810">
    <property type="entry name" value="F-box_dom"/>
</dbReference>